<dbReference type="InParanoid" id="A0A1Y5SMK4"/>
<evidence type="ECO:0000313" key="3">
    <source>
        <dbReference type="Proteomes" id="UP000193200"/>
    </source>
</evidence>
<proteinExistence type="predicted"/>
<protein>
    <submittedName>
        <fullName evidence="2">Uncharacterized protein</fullName>
    </submittedName>
</protein>
<accession>A0A1Y5SMK4</accession>
<name>A0A1Y5SMK4_9PROT</name>
<feature type="region of interest" description="Disordered" evidence="1">
    <location>
        <begin position="62"/>
        <end position="150"/>
    </location>
</feature>
<feature type="compositionally biased region" description="Basic and acidic residues" evidence="1">
    <location>
        <begin position="96"/>
        <end position="106"/>
    </location>
</feature>
<evidence type="ECO:0000256" key="1">
    <source>
        <dbReference type="SAM" id="MobiDB-lite"/>
    </source>
</evidence>
<dbReference type="EMBL" id="FWFR01000001">
    <property type="protein sequence ID" value="SLN44180.1"/>
    <property type="molecule type" value="Genomic_DNA"/>
</dbReference>
<dbReference type="RefSeq" id="WP_085883082.1">
    <property type="nucleotide sequence ID" value="NZ_FWFR01000001.1"/>
</dbReference>
<gene>
    <name evidence="2" type="ORF">OCH7691_01856</name>
</gene>
<sequence>MSDTPPDGDVPPRPGPAGFWQAADRLRAAMNTARKQAAEEAQALKAATGKAADAYRSRYLAGFPALDDDPDASGDGDSPDGTDTPEATQPVAATETGKDDTDRPPVEAETDEPASEGADAGQPRPAAPPEPPGPPAPDDGKEPGTPFAALPPLERSILAYFEATIPALRDLARPLPRQG</sequence>
<feature type="compositionally biased region" description="Pro residues" evidence="1">
    <location>
        <begin position="125"/>
        <end position="137"/>
    </location>
</feature>
<reference evidence="2 3" key="1">
    <citation type="submission" date="2017-03" db="EMBL/GenBank/DDBJ databases">
        <authorList>
            <person name="Afonso C.L."/>
            <person name="Miller P.J."/>
            <person name="Scott M.A."/>
            <person name="Spackman E."/>
            <person name="Goraichik I."/>
            <person name="Dimitrov K.M."/>
            <person name="Suarez D.L."/>
            <person name="Swayne D.E."/>
        </authorList>
    </citation>
    <scope>NUCLEOTIDE SEQUENCE [LARGE SCALE GENOMIC DNA]</scope>
    <source>
        <strain evidence="2 3">CECT 7691</strain>
    </source>
</reference>
<dbReference type="Proteomes" id="UP000193200">
    <property type="component" value="Unassembled WGS sequence"/>
</dbReference>
<organism evidence="2 3">
    <name type="scientific">Oceanibacterium hippocampi</name>
    <dbReference type="NCBI Taxonomy" id="745714"/>
    <lineage>
        <taxon>Bacteria</taxon>
        <taxon>Pseudomonadati</taxon>
        <taxon>Pseudomonadota</taxon>
        <taxon>Alphaproteobacteria</taxon>
        <taxon>Sneathiellales</taxon>
        <taxon>Sneathiellaceae</taxon>
        <taxon>Oceanibacterium</taxon>
    </lineage>
</organism>
<feature type="compositionally biased region" description="Acidic residues" evidence="1">
    <location>
        <begin position="66"/>
        <end position="80"/>
    </location>
</feature>
<keyword evidence="3" id="KW-1185">Reference proteome</keyword>
<dbReference type="AlphaFoldDB" id="A0A1Y5SMK4"/>
<evidence type="ECO:0000313" key="2">
    <source>
        <dbReference type="EMBL" id="SLN44180.1"/>
    </source>
</evidence>